<name>A0A139XBQ4_9CYAN</name>
<dbReference type="EMBL" id="ANNX02000020">
    <property type="protein sequence ID" value="KYC42115.1"/>
    <property type="molecule type" value="Genomic_DNA"/>
</dbReference>
<feature type="transmembrane region" description="Helical" evidence="1">
    <location>
        <begin position="201"/>
        <end position="219"/>
    </location>
</feature>
<dbReference type="InterPro" id="IPR001646">
    <property type="entry name" value="5peptide_repeat"/>
</dbReference>
<reference evidence="2 3" key="1">
    <citation type="journal article" date="2013" name="Genome Biol. Evol.">
        <title>Genomes of Stigonematalean cyanobacteria (subsection V) and the evolution of oxygenic photosynthesis from prokaryotes to plastids.</title>
        <authorList>
            <person name="Dagan T."/>
            <person name="Roettger M."/>
            <person name="Stucken K."/>
            <person name="Landan G."/>
            <person name="Koch R."/>
            <person name="Major P."/>
            <person name="Gould S.B."/>
            <person name="Goremykin V.V."/>
            <person name="Rippka R."/>
            <person name="Tandeau de Marsac N."/>
            <person name="Gugger M."/>
            <person name="Lockhart P.J."/>
            <person name="Allen J.F."/>
            <person name="Brune I."/>
            <person name="Maus I."/>
            <person name="Puhler A."/>
            <person name="Martin W.F."/>
        </authorList>
    </citation>
    <scope>NUCLEOTIDE SEQUENCE [LARGE SCALE GENOMIC DNA]</scope>
    <source>
        <strain evidence="2 3">PCC 7110</strain>
    </source>
</reference>
<comment type="caution">
    <text evidence="2">The sequence shown here is derived from an EMBL/GenBank/DDBJ whole genome shotgun (WGS) entry which is preliminary data.</text>
</comment>
<keyword evidence="1" id="KW-0812">Transmembrane</keyword>
<dbReference type="Proteomes" id="UP000076925">
    <property type="component" value="Unassembled WGS sequence"/>
</dbReference>
<sequence>MQAQNQEITPEFFILPNVNLDKGSQELMTMVNLSKEQLRDRWKTNEGRYILSRWKGNGFDRKILDSLVGKYYDHTDLRGVPLVKENLTKVDLSKVDFYSAILENSKLNFANLSDSWLSESNIRGACFDYAKMPDVLIDNTEFDGKTSFTGVNLKVVDFNLAALLQKHATNQQRIENLKTRYPVAAAFYRITCDYGRSFPRFLLWCLVVILGFGVVYAVLPGSLNKTGLWNGLYFSFMTFVTANSDVQAASVVGKILSVIETGLGYLMAGLLISIFIKQAVGD</sequence>
<dbReference type="OrthoDB" id="570052at2"/>
<keyword evidence="1" id="KW-1133">Transmembrane helix</keyword>
<accession>A0A139XBQ4</accession>
<gene>
    <name evidence="2" type="ORF">WA1_19145</name>
</gene>
<evidence type="ECO:0000256" key="1">
    <source>
        <dbReference type="SAM" id="Phobius"/>
    </source>
</evidence>
<feature type="transmembrane region" description="Helical" evidence="1">
    <location>
        <begin position="255"/>
        <end position="276"/>
    </location>
</feature>
<keyword evidence="3" id="KW-1185">Reference proteome</keyword>
<dbReference type="Gene3D" id="2.160.20.80">
    <property type="entry name" value="E3 ubiquitin-protein ligase SopA"/>
    <property type="match status" value="1"/>
</dbReference>
<dbReference type="STRING" id="128403.WA1_19145"/>
<protein>
    <recommendedName>
        <fullName evidence="4">Potassium channel domain-containing protein</fullName>
    </recommendedName>
</protein>
<dbReference type="AlphaFoldDB" id="A0A139XBQ4"/>
<evidence type="ECO:0008006" key="4">
    <source>
        <dbReference type="Google" id="ProtNLM"/>
    </source>
</evidence>
<keyword evidence="1" id="KW-0472">Membrane</keyword>
<evidence type="ECO:0000313" key="2">
    <source>
        <dbReference type="EMBL" id="KYC42115.1"/>
    </source>
</evidence>
<dbReference type="SUPFAM" id="SSF81324">
    <property type="entry name" value="Voltage-gated potassium channels"/>
    <property type="match status" value="1"/>
</dbReference>
<organism evidence="2 3">
    <name type="scientific">Scytonema hofmannii PCC 7110</name>
    <dbReference type="NCBI Taxonomy" id="128403"/>
    <lineage>
        <taxon>Bacteria</taxon>
        <taxon>Bacillati</taxon>
        <taxon>Cyanobacteriota</taxon>
        <taxon>Cyanophyceae</taxon>
        <taxon>Nostocales</taxon>
        <taxon>Scytonemataceae</taxon>
        <taxon>Scytonema</taxon>
    </lineage>
</organism>
<dbReference type="RefSeq" id="WP_017741964.1">
    <property type="nucleotide sequence ID" value="NZ_KQ976354.1"/>
</dbReference>
<dbReference type="SUPFAM" id="SSF141571">
    <property type="entry name" value="Pentapeptide repeat-like"/>
    <property type="match status" value="1"/>
</dbReference>
<dbReference type="Gene3D" id="1.10.287.70">
    <property type="match status" value="1"/>
</dbReference>
<proteinExistence type="predicted"/>
<evidence type="ECO:0000313" key="3">
    <source>
        <dbReference type="Proteomes" id="UP000076925"/>
    </source>
</evidence>
<dbReference type="Pfam" id="PF00805">
    <property type="entry name" value="Pentapeptide"/>
    <property type="match status" value="1"/>
</dbReference>